<dbReference type="Proteomes" id="UP000045706">
    <property type="component" value="Unassembled WGS sequence"/>
</dbReference>
<keyword evidence="4" id="KW-1185">Reference proteome</keyword>
<dbReference type="STRING" id="100787.A0A0G4NR91"/>
<protein>
    <recommendedName>
        <fullName evidence="6">Adenylosuccinate lyase</fullName>
    </recommendedName>
</protein>
<dbReference type="InterPro" id="IPR008948">
    <property type="entry name" value="L-Aspartase-like"/>
</dbReference>
<organism evidence="3 5">
    <name type="scientific">Verticillium longisporum</name>
    <name type="common">Verticillium dahliae var. longisporum</name>
    <dbReference type="NCBI Taxonomy" id="100787"/>
    <lineage>
        <taxon>Eukaryota</taxon>
        <taxon>Fungi</taxon>
        <taxon>Dikarya</taxon>
        <taxon>Ascomycota</taxon>
        <taxon>Pezizomycotina</taxon>
        <taxon>Sordariomycetes</taxon>
        <taxon>Hypocreomycetidae</taxon>
        <taxon>Glomerellales</taxon>
        <taxon>Plectosphaerellaceae</taxon>
        <taxon>Verticillium</taxon>
    </lineage>
</organism>
<dbReference type="AlphaFoldDB" id="A0A0G4NR91"/>
<dbReference type="PANTHER" id="PTHR43172:SF1">
    <property type="entry name" value="ADENYLOSUCCINATE LYASE"/>
    <property type="match status" value="1"/>
</dbReference>
<dbReference type="Gene3D" id="1.10.275.10">
    <property type="entry name" value="Fumarase/aspartase (N-terminal domain)"/>
    <property type="match status" value="1"/>
</dbReference>
<keyword evidence="1" id="KW-0456">Lyase</keyword>
<dbReference type="GO" id="GO:0070626">
    <property type="term" value="F:(S)-2-(5-amino-1-(5-phospho-D-ribosyl)imidazole-4-carboxamido) succinate lyase (fumarate-forming) activity"/>
    <property type="evidence" value="ECO:0007669"/>
    <property type="project" value="TreeGrafter"/>
</dbReference>
<dbReference type="GO" id="GO:0044208">
    <property type="term" value="P:'de novo' AMP biosynthetic process"/>
    <property type="evidence" value="ECO:0007669"/>
    <property type="project" value="TreeGrafter"/>
</dbReference>
<proteinExistence type="predicted"/>
<dbReference type="InterPro" id="IPR024083">
    <property type="entry name" value="Fumarase/histidase_N"/>
</dbReference>
<evidence type="ECO:0000313" key="4">
    <source>
        <dbReference type="Proteomes" id="UP000044602"/>
    </source>
</evidence>
<feature type="non-terminal residue" evidence="3">
    <location>
        <position position="92"/>
    </location>
</feature>
<accession>A0A0G4NR91</accession>
<dbReference type="GO" id="GO:0005829">
    <property type="term" value="C:cytosol"/>
    <property type="evidence" value="ECO:0007669"/>
    <property type="project" value="TreeGrafter"/>
</dbReference>
<sequence length="92" mass="10666">MAGYDTYSTVLSKRYPSEEMKTIFSERNRISTWRTLWYNLAAAEKELGIKAITDSALEALKANIKITDKAFDVAKEEERIRRHDVMAHVHAY</sequence>
<dbReference type="EMBL" id="CVQI01038154">
    <property type="protein sequence ID" value="CRK48960.1"/>
    <property type="molecule type" value="Genomic_DNA"/>
</dbReference>
<dbReference type="SUPFAM" id="SSF48557">
    <property type="entry name" value="L-aspartase-like"/>
    <property type="match status" value="1"/>
</dbReference>
<evidence type="ECO:0000313" key="5">
    <source>
        <dbReference type="Proteomes" id="UP000045706"/>
    </source>
</evidence>
<evidence type="ECO:0000313" key="3">
    <source>
        <dbReference type="EMBL" id="CRK48960.1"/>
    </source>
</evidence>
<gene>
    <name evidence="2" type="ORF">BN1708_020310</name>
    <name evidence="3" type="ORF">BN1723_020710</name>
</gene>
<evidence type="ECO:0000313" key="2">
    <source>
        <dbReference type="EMBL" id="CRK37608.1"/>
    </source>
</evidence>
<evidence type="ECO:0000256" key="1">
    <source>
        <dbReference type="ARBA" id="ARBA00023239"/>
    </source>
</evidence>
<dbReference type="GO" id="GO:0004018">
    <property type="term" value="F:N6-(1,2-dicarboxyethyl)AMP AMP-lyase (fumarate-forming) activity"/>
    <property type="evidence" value="ECO:0007669"/>
    <property type="project" value="TreeGrafter"/>
</dbReference>
<name>A0A0G4NR91_VERLO</name>
<dbReference type="Proteomes" id="UP000044602">
    <property type="component" value="Unassembled WGS sequence"/>
</dbReference>
<evidence type="ECO:0008006" key="6">
    <source>
        <dbReference type="Google" id="ProtNLM"/>
    </source>
</evidence>
<reference evidence="4 5" key="1">
    <citation type="submission" date="2015-05" db="EMBL/GenBank/DDBJ databases">
        <authorList>
            <person name="Fogelqvist Johan"/>
        </authorList>
    </citation>
    <scope>NUCLEOTIDE SEQUENCE [LARGE SCALE GENOMIC DNA]</scope>
    <source>
        <strain evidence="2">VL1</strain>
        <strain evidence="3">VL2</strain>
    </source>
</reference>
<dbReference type="PANTHER" id="PTHR43172">
    <property type="entry name" value="ADENYLOSUCCINATE LYASE"/>
    <property type="match status" value="1"/>
</dbReference>
<dbReference type="EMBL" id="CVQH01024822">
    <property type="protein sequence ID" value="CRK37608.1"/>
    <property type="molecule type" value="Genomic_DNA"/>
</dbReference>